<proteinExistence type="predicted"/>
<gene>
    <name evidence="1" type="ORF">BG258_09430</name>
</gene>
<dbReference type="Proteomes" id="UP000094784">
    <property type="component" value="Unassembled WGS sequence"/>
</dbReference>
<dbReference type="RefSeq" id="WP_069481122.1">
    <property type="nucleotide sequence ID" value="NZ_CP130331.1"/>
</dbReference>
<name>A0A1E4R6J9_9BACI</name>
<organism evidence="1 2">
    <name type="scientific">Lysinibacillus fusiformis</name>
    <dbReference type="NCBI Taxonomy" id="28031"/>
    <lineage>
        <taxon>Bacteria</taxon>
        <taxon>Bacillati</taxon>
        <taxon>Bacillota</taxon>
        <taxon>Bacilli</taxon>
        <taxon>Bacillales</taxon>
        <taxon>Bacillaceae</taxon>
        <taxon>Lysinibacillus</taxon>
    </lineage>
</organism>
<evidence type="ECO:0000313" key="1">
    <source>
        <dbReference type="EMBL" id="ODV56107.1"/>
    </source>
</evidence>
<protein>
    <submittedName>
        <fullName evidence="1">Uncharacterized protein</fullName>
    </submittedName>
</protein>
<accession>A0A1E4R6J9</accession>
<dbReference type="EMBL" id="MECQ01000001">
    <property type="protein sequence ID" value="ODV56107.1"/>
    <property type="molecule type" value="Genomic_DNA"/>
</dbReference>
<dbReference type="AlphaFoldDB" id="A0A1E4R6J9"/>
<dbReference type="OrthoDB" id="2737158at2"/>
<comment type="caution">
    <text evidence="1">The sequence shown here is derived from an EMBL/GenBank/DDBJ whole genome shotgun (WGS) entry which is preliminary data.</text>
</comment>
<evidence type="ECO:0000313" key="2">
    <source>
        <dbReference type="Proteomes" id="UP000094784"/>
    </source>
</evidence>
<reference evidence="1 2" key="1">
    <citation type="submission" date="2016-09" db="EMBL/GenBank/DDBJ databases">
        <title>Draft genome sequence of the soil isolate, Lysinibacillus fusiformis M5, a potential hypoxanthine producer.</title>
        <authorList>
            <person name="Gallegos-Monterrosa R."/>
            <person name="Maroti G."/>
            <person name="Balint B."/>
            <person name="Kovacs A.T."/>
        </authorList>
    </citation>
    <scope>NUCLEOTIDE SEQUENCE [LARGE SCALE GENOMIC DNA]</scope>
    <source>
        <strain evidence="1 2">M5</strain>
    </source>
</reference>
<sequence>MDYEYTVKFHFNESREEEYKIKTNIGQETFTEEISNGFNEKPWYTFTETEHFKSILINTKDIYKVSIVQQTIQFD</sequence>